<evidence type="ECO:0000256" key="1">
    <source>
        <dbReference type="SAM" id="MobiDB-lite"/>
    </source>
</evidence>
<accession>A0ABQ8UDR6</accession>
<feature type="compositionally biased region" description="Basic and acidic residues" evidence="1">
    <location>
        <begin position="206"/>
        <end position="215"/>
    </location>
</feature>
<protein>
    <submittedName>
        <fullName evidence="2">Uncharacterized protein</fullName>
    </submittedName>
</protein>
<dbReference type="Proteomes" id="UP001141327">
    <property type="component" value="Unassembled WGS sequence"/>
</dbReference>
<feature type="region of interest" description="Disordered" evidence="1">
    <location>
        <begin position="206"/>
        <end position="297"/>
    </location>
</feature>
<reference evidence="2" key="1">
    <citation type="journal article" date="2022" name="bioRxiv">
        <title>Genomics of Preaxostyla Flagellates Illuminates Evolutionary Transitions and the Path Towards Mitochondrial Loss.</title>
        <authorList>
            <person name="Novak L.V.F."/>
            <person name="Treitli S.C."/>
            <person name="Pyrih J."/>
            <person name="Halakuc P."/>
            <person name="Pipaliya S.V."/>
            <person name="Vacek V."/>
            <person name="Brzon O."/>
            <person name="Soukal P."/>
            <person name="Eme L."/>
            <person name="Dacks J.B."/>
            <person name="Karnkowska A."/>
            <person name="Elias M."/>
            <person name="Hampl V."/>
        </authorList>
    </citation>
    <scope>NUCLEOTIDE SEQUENCE</scope>
    <source>
        <strain evidence="2">RCP-MX</strain>
    </source>
</reference>
<proteinExistence type="predicted"/>
<sequence>MGESPRCFCAMQPLALPDEVIRKAVEAFSMIAQSMGWWRFGYMSPVRSCFSPPPLQAVSPPFTPPQPRMVSSSTRRSPAIMPKLLPASQDSAATRAESALRIAKQNEDAVTPAYLSMNLMWLLRLRGKKASELESSLVFETLTWTEISPQATAQLSRIREAIRNKEKVNGGEAVTHLSFRLGSRGNMISKLIADFVLPEDHLEPLLLPKGEEPEPGRVAPPRKNVPKARAKPPTRPTTKNLTSPTKEETPSTRLRTRKHGTILDDDQASESGVDKKQPGRRSAELPFQRNGNAEGRPRCRACKEVFHPCMGSKNRKRRTGQGDCRG</sequence>
<name>A0ABQ8UDR6_9EUKA</name>
<dbReference type="EMBL" id="JAPMOS010000048">
    <property type="protein sequence ID" value="KAJ4457391.1"/>
    <property type="molecule type" value="Genomic_DNA"/>
</dbReference>
<keyword evidence="3" id="KW-1185">Reference proteome</keyword>
<organism evidence="2 3">
    <name type="scientific">Paratrimastix pyriformis</name>
    <dbReference type="NCBI Taxonomy" id="342808"/>
    <lineage>
        <taxon>Eukaryota</taxon>
        <taxon>Metamonada</taxon>
        <taxon>Preaxostyla</taxon>
        <taxon>Paratrimastigidae</taxon>
        <taxon>Paratrimastix</taxon>
    </lineage>
</organism>
<evidence type="ECO:0000313" key="3">
    <source>
        <dbReference type="Proteomes" id="UP001141327"/>
    </source>
</evidence>
<feature type="compositionally biased region" description="Basic and acidic residues" evidence="1">
    <location>
        <begin position="272"/>
        <end position="283"/>
    </location>
</feature>
<gene>
    <name evidence="2" type="ORF">PAPYR_7207</name>
</gene>
<evidence type="ECO:0000313" key="2">
    <source>
        <dbReference type="EMBL" id="KAJ4457391.1"/>
    </source>
</evidence>
<comment type="caution">
    <text evidence="2">The sequence shown here is derived from an EMBL/GenBank/DDBJ whole genome shotgun (WGS) entry which is preliminary data.</text>
</comment>